<keyword evidence="2" id="KW-0539">Nucleus</keyword>
<evidence type="ECO:0000256" key="4">
    <source>
        <dbReference type="ARBA" id="ARBA00024208"/>
    </source>
</evidence>
<feature type="coiled-coil region" evidence="5">
    <location>
        <begin position="454"/>
        <end position="492"/>
    </location>
</feature>
<gene>
    <name evidence="7" type="ORF">AMTR_s00024p00252300</name>
</gene>
<evidence type="ECO:0000256" key="2">
    <source>
        <dbReference type="ARBA" id="ARBA00023242"/>
    </source>
</evidence>
<feature type="compositionally biased region" description="Basic and acidic residues" evidence="6">
    <location>
        <begin position="1016"/>
        <end position="1025"/>
    </location>
</feature>
<evidence type="ECO:0000313" key="8">
    <source>
        <dbReference type="Proteomes" id="UP000017836"/>
    </source>
</evidence>
<dbReference type="STRING" id="13333.W1PVN6"/>
<feature type="compositionally biased region" description="Low complexity" evidence="6">
    <location>
        <begin position="1073"/>
        <end position="1085"/>
    </location>
</feature>
<dbReference type="Proteomes" id="UP000017836">
    <property type="component" value="Unassembled WGS sequence"/>
</dbReference>
<feature type="compositionally biased region" description="Polar residues" evidence="6">
    <location>
        <begin position="1225"/>
        <end position="1239"/>
    </location>
</feature>
<dbReference type="Gramene" id="ERN11350">
    <property type="protein sequence ID" value="ERN11350"/>
    <property type="gene ID" value="AMTR_s00024p00252300"/>
</dbReference>
<evidence type="ECO:0008006" key="9">
    <source>
        <dbReference type="Google" id="ProtNLM"/>
    </source>
</evidence>
<comment type="subcellular location">
    <subcellularLocation>
        <location evidence="3">Nucleus lamina</location>
    </subcellularLocation>
</comment>
<evidence type="ECO:0000256" key="6">
    <source>
        <dbReference type="SAM" id="MobiDB-lite"/>
    </source>
</evidence>
<evidence type="ECO:0000313" key="7">
    <source>
        <dbReference type="EMBL" id="ERN11350.1"/>
    </source>
</evidence>
<comment type="similarity">
    <text evidence="4">Belongs to the CRWN family.</text>
</comment>
<evidence type="ECO:0000256" key="3">
    <source>
        <dbReference type="ARBA" id="ARBA00024186"/>
    </source>
</evidence>
<dbReference type="GO" id="GO:0005652">
    <property type="term" value="C:nuclear lamina"/>
    <property type="evidence" value="ECO:0007669"/>
    <property type="project" value="UniProtKB-SubCell"/>
</dbReference>
<dbReference type="OMA" id="MEDSAHI"/>
<proteinExistence type="inferred from homology"/>
<feature type="region of interest" description="Disordered" evidence="6">
    <location>
        <begin position="1"/>
        <end position="96"/>
    </location>
</feature>
<feature type="coiled-coil region" evidence="5">
    <location>
        <begin position="371"/>
        <end position="405"/>
    </location>
</feature>
<feature type="coiled-coil region" evidence="5">
    <location>
        <begin position="146"/>
        <end position="173"/>
    </location>
</feature>
<dbReference type="PANTHER" id="PTHR31908:SF11">
    <property type="entry name" value="PROTEIN CROWDED NUCLEI 1"/>
    <property type="match status" value="1"/>
</dbReference>
<evidence type="ECO:0000256" key="1">
    <source>
        <dbReference type="ARBA" id="ARBA00023054"/>
    </source>
</evidence>
<keyword evidence="8" id="KW-1185">Reference proteome</keyword>
<feature type="coiled-coil region" evidence="5">
    <location>
        <begin position="630"/>
        <end position="800"/>
    </location>
</feature>
<feature type="coiled-coil region" evidence="5">
    <location>
        <begin position="517"/>
        <end position="593"/>
    </location>
</feature>
<protein>
    <recommendedName>
        <fullName evidence="9">Nuclear matrix constituent protein 1-like protein</fullName>
    </recommendedName>
</protein>
<dbReference type="eggNOG" id="ENOG502QUGA">
    <property type="taxonomic scope" value="Eukaryota"/>
</dbReference>
<dbReference type="OrthoDB" id="673795at2759"/>
<feature type="coiled-coil region" evidence="5">
    <location>
        <begin position="224"/>
        <end position="321"/>
    </location>
</feature>
<dbReference type="HOGENOM" id="CLU_004241_0_0_1"/>
<dbReference type="EMBL" id="KI392710">
    <property type="protein sequence ID" value="ERN11350.1"/>
    <property type="molecule type" value="Genomic_DNA"/>
</dbReference>
<reference evidence="8" key="1">
    <citation type="journal article" date="2013" name="Science">
        <title>The Amborella genome and the evolution of flowering plants.</title>
        <authorList>
            <consortium name="Amborella Genome Project"/>
        </authorList>
    </citation>
    <scope>NUCLEOTIDE SEQUENCE [LARGE SCALE GENOMIC DNA]</scope>
</reference>
<feature type="region of interest" description="Disordered" evidence="6">
    <location>
        <begin position="946"/>
        <end position="1179"/>
    </location>
</feature>
<feature type="compositionally biased region" description="Polar residues" evidence="6">
    <location>
        <begin position="1"/>
        <end position="10"/>
    </location>
</feature>
<accession>W1PVN6</accession>
<name>W1PVN6_AMBTC</name>
<keyword evidence="1 5" id="KW-0175">Coiled coil</keyword>
<evidence type="ECO:0000256" key="5">
    <source>
        <dbReference type="SAM" id="Coils"/>
    </source>
</evidence>
<feature type="region of interest" description="Disordered" evidence="6">
    <location>
        <begin position="1217"/>
        <end position="1290"/>
    </location>
</feature>
<dbReference type="PANTHER" id="PTHR31908">
    <property type="entry name" value="PROTEIN CROWDED NUCLEI 4"/>
    <property type="match status" value="1"/>
</dbReference>
<dbReference type="KEGG" id="atr:18439542"/>
<feature type="compositionally biased region" description="Acidic residues" evidence="6">
    <location>
        <begin position="1258"/>
        <end position="1276"/>
    </location>
</feature>
<feature type="compositionally biased region" description="Basic residues" evidence="6">
    <location>
        <begin position="998"/>
        <end position="1015"/>
    </location>
</feature>
<dbReference type="GO" id="GO:0006997">
    <property type="term" value="P:nucleus organization"/>
    <property type="evidence" value="ECO:0007669"/>
    <property type="project" value="InterPro"/>
</dbReference>
<sequence>MFTPQQQQPTRKAGGIWPFSPNSNKGGPVTRLASPDPPNITGILLHGGDKGRAKGKGVSSSFPLQEEEQATPPPPPRASLLSDENGRPRPYSSSASEVWRHFREAGSLDLDSLQKKEKDALLSHLAKLEDELFDYQYNMGLLLIEKKEWTSKYDDLKQALVEAQESLKREQASHLIALSEVEKREENLRKALGVEKQCVADLENALHEMRTEFAEIKFTADKKLAEARSLVASIEEKSLEAEAKLRSADAQLAEASRKSSNLERQLQEIETRESVLRRERQSLKAEREAHETTFNRERENLRNWERKLKEGQERLVESQGLLNQREELANEKEMFLTKKEKDLEVAWAKFEKGNLNLKDKEVEMNMRLRSLTAQEEEAAVRKRNLDEAQQELHLLQEKLNAREKEGIQKLLDEHNAVLELRKREFDIEMDQKRKSLEEEFEKKQVVVEQKLVEVDLKEEKINKKEQLLEKRTEKTKEKEKDLELKTKSLKEKEKFLKIEQKDLDTDKKKMVIEKADLHSLKLELERIKAAVEEEKEKIVKEQENLKVTEDDKRELLRLQSELKQEIDEFRLQKLAVEKEREDLKLDKEKFEREWEVLDVKRDEVNKEVELHNVEKDEFLKRKCEEELKLKREEQKTSEKFQREYEALELQKNSFTENMNHERSVILQNARRERDDMIREFELQKNALESSIQNRREDMEKQFLEKERDFQEVRERMWKEIEAQRELAQKEMEEMKLERTKLGRERQEVALSKKHVEGERLEIQKDVEQLHILTTKLKEQREELRRERDRILSRIEHLKRGQGDSIDVTDGLALSELQSFKEFENNGGNLLPRLLDGYMKESMQGRSNVGPSNLMEETPPLGAVLNSTSPARFSWLQKCKSIFKLSPGKRLDEQVTNQEKSPSDVEADADQILENDSGGLVSGGANYDEPEISVGIQISQAVDFHRRAASPESIGRGDEEETVVTPSAADGTQSDMLEMQEGPSASAEISHPSAAAGGRARKKPRRGAPKLTRRTRSVKDVVKESKAILGESSEELKTEEEEESAQANVDSKGQPIVKKGGRKRQHPTTSRTMSEQQQDADSQSESVTRGRSKRRQIEPSHIQPPGGRRYNLRHSTLEKHVENPVGSQALASKVTTDADENHSQHVTKSPGEVVEGQTSNHIHPDEPSIESLENAHGGGEAKTDVRMLQHTKFESIVEIHREFSTQKVIMIETGGALEETDVNDPGPNSSEQEPQANQGANDLLEYDEDGGGSGSRGGEDDDGNDDDDDGYVNDENQEASIGKKLWTFFTT</sequence>
<dbReference type="InterPro" id="IPR040418">
    <property type="entry name" value="CRWN"/>
</dbReference>
<feature type="compositionally biased region" description="Polar residues" evidence="6">
    <location>
        <begin position="1124"/>
        <end position="1134"/>
    </location>
</feature>
<organism evidence="7 8">
    <name type="scientific">Amborella trichopoda</name>
    <dbReference type="NCBI Taxonomy" id="13333"/>
    <lineage>
        <taxon>Eukaryota</taxon>
        <taxon>Viridiplantae</taxon>
        <taxon>Streptophyta</taxon>
        <taxon>Embryophyta</taxon>
        <taxon>Tracheophyta</taxon>
        <taxon>Spermatophyta</taxon>
        <taxon>Magnoliopsida</taxon>
        <taxon>Amborellales</taxon>
        <taxon>Amborellaceae</taxon>
        <taxon>Amborella</taxon>
    </lineage>
</organism>